<evidence type="ECO:0000256" key="5">
    <source>
        <dbReference type="ARBA" id="ARBA00068496"/>
    </source>
</evidence>
<dbReference type="PANTHER" id="PTHR12258">
    <property type="entry name" value="JANUS-A/JANUS-B"/>
    <property type="match status" value="1"/>
</dbReference>
<evidence type="ECO:0000256" key="6">
    <source>
        <dbReference type="PIRSR" id="PIRSR607702-1"/>
    </source>
</evidence>
<evidence type="ECO:0000313" key="9">
    <source>
        <dbReference type="RefSeq" id="XP_037890724.1"/>
    </source>
</evidence>
<dbReference type="KEGG" id="gfs:119638139"/>
<evidence type="ECO:0000256" key="2">
    <source>
        <dbReference type="ARBA" id="ARBA00010971"/>
    </source>
</evidence>
<evidence type="ECO:0000256" key="3">
    <source>
        <dbReference type="ARBA" id="ARBA00022782"/>
    </source>
</evidence>
<dbReference type="InterPro" id="IPR038596">
    <property type="entry name" value="Janus_sf"/>
</dbReference>
<organism evidence="8 9">
    <name type="scientific">Glossina fuscipes</name>
    <dbReference type="NCBI Taxonomy" id="7396"/>
    <lineage>
        <taxon>Eukaryota</taxon>
        <taxon>Metazoa</taxon>
        <taxon>Ecdysozoa</taxon>
        <taxon>Arthropoda</taxon>
        <taxon>Hexapoda</taxon>
        <taxon>Insecta</taxon>
        <taxon>Pterygota</taxon>
        <taxon>Neoptera</taxon>
        <taxon>Endopterygota</taxon>
        <taxon>Diptera</taxon>
        <taxon>Brachycera</taxon>
        <taxon>Muscomorpha</taxon>
        <taxon>Hippoboscoidea</taxon>
        <taxon>Glossinidae</taxon>
        <taxon>Glossina</taxon>
    </lineage>
</organism>
<dbReference type="GO" id="GO:0005829">
    <property type="term" value="C:cytosol"/>
    <property type="evidence" value="ECO:0007669"/>
    <property type="project" value="TreeGrafter"/>
</dbReference>
<dbReference type="GeneID" id="119638139"/>
<dbReference type="GO" id="GO:0007548">
    <property type="term" value="P:sex differentiation"/>
    <property type="evidence" value="ECO:0007669"/>
    <property type="project" value="UniProtKB-KW"/>
</dbReference>
<dbReference type="AlphaFoldDB" id="A0A9C5Z6F5"/>
<evidence type="ECO:0000256" key="1">
    <source>
        <dbReference type="ARBA" id="ARBA00002508"/>
    </source>
</evidence>
<name>A0A9C5Z6F5_9MUSC</name>
<keyword evidence="3" id="KW-0221">Differentiation</keyword>
<dbReference type="GO" id="GO:0030154">
    <property type="term" value="P:cell differentiation"/>
    <property type="evidence" value="ECO:0007669"/>
    <property type="project" value="UniProtKB-KW"/>
</dbReference>
<dbReference type="Pfam" id="PF05005">
    <property type="entry name" value="Ocnus"/>
    <property type="match status" value="1"/>
</dbReference>
<dbReference type="SUPFAM" id="SSF143724">
    <property type="entry name" value="PHP14-like"/>
    <property type="match status" value="1"/>
</dbReference>
<dbReference type="FunFam" id="3.50.20.20:FF:000002">
    <property type="entry name" value="Sex-regulated protein janus-B"/>
    <property type="match status" value="1"/>
</dbReference>
<evidence type="ECO:0000313" key="8">
    <source>
        <dbReference type="Proteomes" id="UP000092443"/>
    </source>
</evidence>
<feature type="active site" description="Proton acceptor" evidence="6">
    <location>
        <position position="63"/>
    </location>
</feature>
<gene>
    <name evidence="9" type="primary">LOC119638139</name>
</gene>
<comment type="similarity">
    <text evidence="2">Belongs to the janus family.</text>
</comment>
<feature type="binding site" evidence="7">
    <location>
        <position position="34"/>
    </location>
    <ligand>
        <name>substrate</name>
    </ligand>
</feature>
<dbReference type="GO" id="GO:0101006">
    <property type="term" value="F:protein histidine phosphatase activity"/>
    <property type="evidence" value="ECO:0007669"/>
    <property type="project" value="TreeGrafter"/>
</dbReference>
<sequence>MLKSAVGIIARYARRFSLGSNAVPNVDIEEGQFKYVLIKIKDRGNSGVSEKTIVRGYKDCKWHSDIYARCSAHCQAMGLETEVLGGGKIEHDPSTKKIKVFGESTGYGKADHEETKKILLTKYPDYTIEVTE</sequence>
<protein>
    <recommendedName>
        <fullName evidence="5">Sex-regulated protein janus-B</fullName>
    </recommendedName>
</protein>
<dbReference type="InterPro" id="IPR007702">
    <property type="entry name" value="Janus"/>
</dbReference>
<comment type="function">
    <text evidence="1">JanA and janB regulate somatic sex differentiation.</text>
</comment>
<dbReference type="RefSeq" id="XP_037890724.1">
    <property type="nucleotide sequence ID" value="XM_038034796.1"/>
</dbReference>
<evidence type="ECO:0000256" key="4">
    <source>
        <dbReference type="ARBA" id="ARBA00022928"/>
    </source>
</evidence>
<reference evidence="9" key="1">
    <citation type="submission" date="2025-08" db="UniProtKB">
        <authorList>
            <consortium name="RefSeq"/>
        </authorList>
    </citation>
    <scope>IDENTIFICATION</scope>
    <source>
        <tissue evidence="9">Whole body pupa</tissue>
    </source>
</reference>
<evidence type="ECO:0000256" key="7">
    <source>
        <dbReference type="PIRSR" id="PIRSR607702-2"/>
    </source>
</evidence>
<dbReference type="PANTHER" id="PTHR12258:SF5">
    <property type="entry name" value="BCDNA.GH02250-RELATED"/>
    <property type="match status" value="1"/>
</dbReference>
<keyword evidence="8" id="KW-1185">Reference proteome</keyword>
<dbReference type="Gene3D" id="3.50.20.20">
    <property type="entry name" value="Janus/Ocnus"/>
    <property type="match status" value="1"/>
</dbReference>
<keyword evidence="4" id="KW-0726">Sexual differentiation</keyword>
<accession>A0A9C5Z6F5</accession>
<proteinExistence type="inferred from homology"/>
<dbReference type="Proteomes" id="UP000092443">
    <property type="component" value="Unplaced"/>
</dbReference>